<feature type="transmembrane region" description="Helical" evidence="2">
    <location>
        <begin position="464"/>
        <end position="484"/>
    </location>
</feature>
<dbReference type="AlphaFoldDB" id="A0A8H7ZCN4"/>
<feature type="transmembrane region" description="Helical" evidence="2">
    <location>
        <begin position="399"/>
        <end position="422"/>
    </location>
</feature>
<dbReference type="InterPro" id="IPR051957">
    <property type="entry name" value="CRISP-LCCL_domain"/>
</dbReference>
<sequence length="709" mass="78173">MARESWDDEEALSGRTVIAPLTDDEDEHYTDEPDGIQQLGMSGGVEASPTTLPMPVWLAESSKSFHWKWVPLPFRQAARSTVKWLKGPDPPQVLLLNPLFPNIQSIPIKLVDRFFPKRKYKICLLLAVYFIWFLPWALVQRNSASGGHIEGYGKPVPISCGASYWAPGNECGLNGYECRPFNRSTYAFRCPAFCSSLLVLEPYVVGNVTVNYQPLVVGGPMPGAPVYDYENAIYRADSKVCQAAIHAGVISDSTGGCGVVELTGAGYSYFASKAHGVSSIGFPSTFPKSFRFLRLLDSQSDCPGDLRWPLFAITAAAIVLVSLFTTSPAVFFFTTFFMLILHVGLVSDPPDLHRVADLFSLLCSRLLPASFIAYVLYIYCARPLLQPLASPPVYQFSKTILYLGPAFIGALNNYTFALWIPIQRLTPHDIKSQPGAPIALAIVVTIIISIVLGQAWHIRQGGLFFHYLKIYLCIGGGLIFLLVLPQFRLRIHHYILGMLLMPGTAFPTRPSIIYQGLLLGLFVNGVARWGFASIIETPSALGELPGPGGSHGWWGATSPNVTNSSVHISLPSGDNVNRGNGNITFRLWEPERMETLGVDGISVLVNDVERWRGFLDEDVNGVFVWHRQGHRGLDMSRPVPLVVERAGVDGQEYEDDDTSLISVQDQDEDPAEDLFFRFAFLKGSKVGLYGGAGIWNRDGSWINPPPPRT</sequence>
<feature type="transmembrane region" description="Helical" evidence="2">
    <location>
        <begin position="434"/>
        <end position="458"/>
    </location>
</feature>
<comment type="caution">
    <text evidence="4">The sequence shown here is derived from an EMBL/GenBank/DDBJ whole genome shotgun (WGS) entry which is preliminary data.</text>
</comment>
<proteinExistence type="predicted"/>
<protein>
    <submittedName>
        <fullName evidence="4">LCCL domain-containing protein</fullName>
    </submittedName>
</protein>
<feature type="domain" description="LCCL" evidence="3">
    <location>
        <begin position="218"/>
        <end position="280"/>
    </location>
</feature>
<dbReference type="SUPFAM" id="SSF69848">
    <property type="entry name" value="LCCL domain"/>
    <property type="match status" value="1"/>
</dbReference>
<evidence type="ECO:0000259" key="3">
    <source>
        <dbReference type="PROSITE" id="PS50820"/>
    </source>
</evidence>
<feature type="region of interest" description="Disordered" evidence="1">
    <location>
        <begin position="1"/>
        <end position="31"/>
    </location>
</feature>
<feature type="compositionally biased region" description="Acidic residues" evidence="1">
    <location>
        <begin position="22"/>
        <end position="31"/>
    </location>
</feature>
<organism evidence="4 5">
    <name type="scientific">Ajellomyces capsulatus</name>
    <name type="common">Darling's disease fungus</name>
    <name type="synonym">Histoplasma capsulatum</name>
    <dbReference type="NCBI Taxonomy" id="5037"/>
    <lineage>
        <taxon>Eukaryota</taxon>
        <taxon>Fungi</taxon>
        <taxon>Dikarya</taxon>
        <taxon>Ascomycota</taxon>
        <taxon>Pezizomycotina</taxon>
        <taxon>Eurotiomycetes</taxon>
        <taxon>Eurotiomycetidae</taxon>
        <taxon>Onygenales</taxon>
        <taxon>Ajellomycetaceae</taxon>
        <taxon>Histoplasma</taxon>
    </lineage>
</organism>
<keyword evidence="2" id="KW-1133">Transmembrane helix</keyword>
<feature type="transmembrane region" description="Helical" evidence="2">
    <location>
        <begin position="355"/>
        <end position="379"/>
    </location>
</feature>
<feature type="compositionally biased region" description="Acidic residues" evidence="1">
    <location>
        <begin position="1"/>
        <end position="11"/>
    </location>
</feature>
<feature type="transmembrane region" description="Helical" evidence="2">
    <location>
        <begin position="122"/>
        <end position="139"/>
    </location>
</feature>
<dbReference type="InterPro" id="IPR004043">
    <property type="entry name" value="LCCL"/>
</dbReference>
<accession>A0A8H7ZCN4</accession>
<dbReference type="PROSITE" id="PS50820">
    <property type="entry name" value="LCCL"/>
    <property type="match status" value="1"/>
</dbReference>
<gene>
    <name evidence="4" type="ORF">I7I52_03922</name>
</gene>
<evidence type="ECO:0000313" key="5">
    <source>
        <dbReference type="Proteomes" id="UP000670092"/>
    </source>
</evidence>
<evidence type="ECO:0000313" key="4">
    <source>
        <dbReference type="EMBL" id="KAG5305308.1"/>
    </source>
</evidence>
<dbReference type="PANTHER" id="PTHR31331">
    <property type="entry name" value="LCCL DOMAIN PROTEIN (AFU_ORTHOLOGUE AFUA_5G08630)"/>
    <property type="match status" value="1"/>
</dbReference>
<reference evidence="4 5" key="1">
    <citation type="submission" date="2021-01" db="EMBL/GenBank/DDBJ databases">
        <title>Chromosome-level genome assembly of a human fungal pathogen reveals clustering of transcriptionally co-regulated genes.</title>
        <authorList>
            <person name="Voorhies M."/>
            <person name="Cohen S."/>
            <person name="Shea T.P."/>
            <person name="Petrus S."/>
            <person name="Munoz J.F."/>
            <person name="Poplawski S."/>
            <person name="Goldman W.E."/>
            <person name="Michael T."/>
            <person name="Cuomo C.A."/>
            <person name="Sil A."/>
            <person name="Beyhan S."/>
        </authorList>
    </citation>
    <scope>NUCLEOTIDE SEQUENCE [LARGE SCALE GENOMIC DNA]</scope>
    <source>
        <strain evidence="4 5">G184AR</strain>
    </source>
</reference>
<dbReference type="InterPro" id="IPR036609">
    <property type="entry name" value="LCCL_sf"/>
</dbReference>
<dbReference type="Pfam" id="PF03815">
    <property type="entry name" value="LCCL"/>
    <property type="match status" value="1"/>
</dbReference>
<feature type="transmembrane region" description="Helical" evidence="2">
    <location>
        <begin position="491"/>
        <end position="506"/>
    </location>
</feature>
<dbReference type="Proteomes" id="UP000670092">
    <property type="component" value="Unassembled WGS sequence"/>
</dbReference>
<keyword evidence="2" id="KW-0472">Membrane</keyword>
<dbReference type="EMBL" id="JAEVHI010000001">
    <property type="protein sequence ID" value="KAG5305308.1"/>
    <property type="molecule type" value="Genomic_DNA"/>
</dbReference>
<keyword evidence="2" id="KW-0812">Transmembrane</keyword>
<dbReference type="PANTHER" id="PTHR31331:SF8">
    <property type="entry name" value="LCCL DOMAIN PROTEIN (AFU_ORTHOLOGUE AFUA_5G02970)"/>
    <property type="match status" value="1"/>
</dbReference>
<feature type="transmembrane region" description="Helical" evidence="2">
    <location>
        <begin position="310"/>
        <end position="343"/>
    </location>
</feature>
<name>A0A8H7ZCN4_AJECA</name>
<evidence type="ECO:0000256" key="1">
    <source>
        <dbReference type="SAM" id="MobiDB-lite"/>
    </source>
</evidence>
<dbReference type="Gene3D" id="2.170.130.20">
    <property type="entry name" value="LCCL-like domain"/>
    <property type="match status" value="1"/>
</dbReference>
<evidence type="ECO:0000256" key="2">
    <source>
        <dbReference type="SAM" id="Phobius"/>
    </source>
</evidence>
<dbReference type="VEuPathDB" id="FungiDB:I7I52_03922"/>
<dbReference type="OrthoDB" id="441660at2759"/>